<evidence type="ECO:0000313" key="15">
    <source>
        <dbReference type="EMBL" id="EPS72692.1"/>
    </source>
</evidence>
<evidence type="ECO:0000256" key="5">
    <source>
        <dbReference type="ARBA" id="ARBA00022729"/>
    </source>
</evidence>
<comment type="subcellular location">
    <subcellularLocation>
        <location evidence="1">Cell membrane</location>
        <topology evidence="1">Lipid-anchor</topology>
    </subcellularLocation>
</comment>
<dbReference type="InterPro" id="IPR032799">
    <property type="entry name" value="TAXi_C"/>
</dbReference>
<feature type="active site" evidence="11">
    <location>
        <position position="90"/>
    </location>
</feature>
<dbReference type="InterPro" id="IPR001969">
    <property type="entry name" value="Aspartic_peptidase_AS"/>
</dbReference>
<dbReference type="FunFam" id="2.40.70.10:FF:000014">
    <property type="entry name" value="Aspartyl protease family protein 1"/>
    <property type="match status" value="1"/>
</dbReference>
<evidence type="ECO:0000256" key="13">
    <source>
        <dbReference type="SAM" id="MobiDB-lite"/>
    </source>
</evidence>
<evidence type="ECO:0000256" key="7">
    <source>
        <dbReference type="ARBA" id="ARBA00022801"/>
    </source>
</evidence>
<dbReference type="Gene3D" id="2.40.70.10">
    <property type="entry name" value="Acid Proteases"/>
    <property type="match status" value="2"/>
</dbReference>
<dbReference type="PROSITE" id="PS00141">
    <property type="entry name" value="ASP_PROTEASE"/>
    <property type="match status" value="2"/>
</dbReference>
<evidence type="ECO:0000256" key="1">
    <source>
        <dbReference type="ARBA" id="ARBA00004193"/>
    </source>
</evidence>
<dbReference type="AlphaFoldDB" id="S8EJ88"/>
<accession>S8EJ88</accession>
<feature type="non-terminal residue" evidence="15">
    <location>
        <position position="1"/>
    </location>
</feature>
<feature type="compositionally biased region" description="Pro residues" evidence="13">
    <location>
        <begin position="456"/>
        <end position="466"/>
    </location>
</feature>
<feature type="non-terminal residue" evidence="15">
    <location>
        <position position="494"/>
    </location>
</feature>
<keyword evidence="5" id="KW-0732">Signal</keyword>
<dbReference type="InterPro" id="IPR021109">
    <property type="entry name" value="Peptidase_aspartic_dom_sf"/>
</dbReference>
<dbReference type="PRINTS" id="PR00792">
    <property type="entry name" value="PEPSIN"/>
</dbReference>
<evidence type="ECO:0000256" key="2">
    <source>
        <dbReference type="ARBA" id="ARBA00007447"/>
    </source>
</evidence>
<evidence type="ECO:0000256" key="6">
    <source>
        <dbReference type="ARBA" id="ARBA00022750"/>
    </source>
</evidence>
<evidence type="ECO:0000256" key="11">
    <source>
        <dbReference type="PIRSR" id="PIRSR601461-1"/>
    </source>
</evidence>
<dbReference type="SUPFAM" id="SSF50630">
    <property type="entry name" value="Acid proteases"/>
    <property type="match status" value="1"/>
</dbReference>
<keyword evidence="7 12" id="KW-0378">Hydrolase</keyword>
<reference evidence="15 16" key="1">
    <citation type="journal article" date="2013" name="BMC Genomics">
        <title>The miniature genome of a carnivorous plant Genlisea aurea contains a low number of genes and short non-coding sequences.</title>
        <authorList>
            <person name="Leushkin E.V."/>
            <person name="Sutormin R.A."/>
            <person name="Nabieva E.R."/>
            <person name="Penin A.A."/>
            <person name="Kondrashov A.S."/>
            <person name="Logacheva M.D."/>
        </authorList>
    </citation>
    <scope>NUCLEOTIDE SEQUENCE [LARGE SCALE GENOMIC DNA]</scope>
</reference>
<name>S8EJ88_9LAMI</name>
<dbReference type="PANTHER" id="PTHR13683">
    <property type="entry name" value="ASPARTYL PROTEASES"/>
    <property type="match status" value="1"/>
</dbReference>
<dbReference type="InterPro" id="IPR033121">
    <property type="entry name" value="PEPTIDASE_A1"/>
</dbReference>
<dbReference type="InterPro" id="IPR032861">
    <property type="entry name" value="TAXi_N"/>
</dbReference>
<dbReference type="OrthoDB" id="2747330at2759"/>
<dbReference type="FunFam" id="2.40.70.10:FF:000012">
    <property type="entry name" value="Aspartyl protease family protein 1"/>
    <property type="match status" value="1"/>
</dbReference>
<dbReference type="Pfam" id="PF14541">
    <property type="entry name" value="TAXi_C"/>
    <property type="match status" value="1"/>
</dbReference>
<dbReference type="GO" id="GO:0005886">
    <property type="term" value="C:plasma membrane"/>
    <property type="evidence" value="ECO:0007669"/>
    <property type="project" value="UniProtKB-SubCell"/>
</dbReference>
<dbReference type="PANTHER" id="PTHR13683:SF826">
    <property type="entry name" value="ASPARTYL PROTEASE FAMILY PROTEIN 1"/>
    <property type="match status" value="1"/>
</dbReference>
<evidence type="ECO:0000313" key="16">
    <source>
        <dbReference type="Proteomes" id="UP000015453"/>
    </source>
</evidence>
<keyword evidence="10" id="KW-0449">Lipoprotein</keyword>
<keyword evidence="6 12" id="KW-0064">Aspartyl protease</keyword>
<dbReference type="GO" id="GO:0006508">
    <property type="term" value="P:proteolysis"/>
    <property type="evidence" value="ECO:0007669"/>
    <property type="project" value="UniProtKB-KW"/>
</dbReference>
<evidence type="ECO:0000256" key="9">
    <source>
        <dbReference type="ARBA" id="ARBA00023180"/>
    </source>
</evidence>
<feature type="domain" description="Peptidase A1" evidence="14">
    <location>
        <begin position="72"/>
        <end position="412"/>
    </location>
</feature>
<evidence type="ECO:0000256" key="10">
    <source>
        <dbReference type="ARBA" id="ARBA00023288"/>
    </source>
</evidence>
<feature type="active site" evidence="11">
    <location>
        <position position="295"/>
    </location>
</feature>
<gene>
    <name evidence="15" type="ORF">M569_02066</name>
</gene>
<sequence length="494" mass="53528">GGLGFDVHHRYSDTVVEFLSSDGLPEKGSLDYYAAVAHRDRLFNDRRLGSISTLTFGGGNETFRINSLGFLHYAVVDVGTPPLTFLVALDTGSDLFWLPCDCTSCPRRLNTSSGRALDLNIYSPIQSRTSTPVPCNSTMCGRRRGCVVSENTCAYQEMYLSSNTSTTGILVDDVLHMGTDANPKSTVDVPITLGCGIVQTGDFLNGAAVNGLLGLGMDNVSIPSILANTGLTANSFSMCFGPDGLGRIEFGDKGSADQKTTPFNLQTLHSTYNITVTQIAVENDKADVQLNVLFDSGTSFTYLNDPAYGIIMDHFNSRIFEQRYTPDTQIIFEYCYALNDSQSSYSVPNLNLTLEGGNQLFIQTPTVVIPREGGYAYCLAVVKSGDVNIIGQNFMTGYRFVFDRENSILGWKESDCYDSISYGSSTLPVDNDHNHAPSPSVLGPEKTHSSRTFSPLPSPGTEPSPPSGNGLKNSISIANLFVTISFSIFALHFI</sequence>
<dbReference type="Pfam" id="PF14543">
    <property type="entry name" value="TAXi_N"/>
    <property type="match status" value="1"/>
</dbReference>
<protein>
    <submittedName>
        <fullName evidence="15">Aspartyl protease family protein</fullName>
    </submittedName>
</protein>
<feature type="region of interest" description="Disordered" evidence="13">
    <location>
        <begin position="433"/>
        <end position="469"/>
    </location>
</feature>
<evidence type="ECO:0000256" key="4">
    <source>
        <dbReference type="ARBA" id="ARBA00022670"/>
    </source>
</evidence>
<evidence type="ECO:0000256" key="3">
    <source>
        <dbReference type="ARBA" id="ARBA00022475"/>
    </source>
</evidence>
<evidence type="ECO:0000256" key="12">
    <source>
        <dbReference type="RuleBase" id="RU000454"/>
    </source>
</evidence>
<comment type="caution">
    <text evidence="15">The sequence shown here is derived from an EMBL/GenBank/DDBJ whole genome shotgun (WGS) entry which is preliminary data.</text>
</comment>
<comment type="similarity">
    <text evidence="2 12">Belongs to the peptidase A1 family.</text>
</comment>
<dbReference type="PROSITE" id="PS51767">
    <property type="entry name" value="PEPTIDASE_A1"/>
    <property type="match status" value="1"/>
</dbReference>
<keyword evidence="3" id="KW-1003">Cell membrane</keyword>
<dbReference type="GO" id="GO:0004190">
    <property type="term" value="F:aspartic-type endopeptidase activity"/>
    <property type="evidence" value="ECO:0007669"/>
    <property type="project" value="UniProtKB-KW"/>
</dbReference>
<dbReference type="Proteomes" id="UP000015453">
    <property type="component" value="Unassembled WGS sequence"/>
</dbReference>
<evidence type="ECO:0000256" key="8">
    <source>
        <dbReference type="ARBA" id="ARBA00023136"/>
    </source>
</evidence>
<keyword evidence="16" id="KW-1185">Reference proteome</keyword>
<keyword evidence="4 12" id="KW-0645">Protease</keyword>
<proteinExistence type="inferred from homology"/>
<dbReference type="EMBL" id="AUSU01000734">
    <property type="protein sequence ID" value="EPS72692.1"/>
    <property type="molecule type" value="Genomic_DNA"/>
</dbReference>
<keyword evidence="8" id="KW-0472">Membrane</keyword>
<keyword evidence="9" id="KW-0325">Glycoprotein</keyword>
<dbReference type="InterPro" id="IPR001461">
    <property type="entry name" value="Aspartic_peptidase_A1"/>
</dbReference>
<organism evidence="15 16">
    <name type="scientific">Genlisea aurea</name>
    <dbReference type="NCBI Taxonomy" id="192259"/>
    <lineage>
        <taxon>Eukaryota</taxon>
        <taxon>Viridiplantae</taxon>
        <taxon>Streptophyta</taxon>
        <taxon>Embryophyta</taxon>
        <taxon>Tracheophyta</taxon>
        <taxon>Spermatophyta</taxon>
        <taxon>Magnoliopsida</taxon>
        <taxon>eudicotyledons</taxon>
        <taxon>Gunneridae</taxon>
        <taxon>Pentapetalae</taxon>
        <taxon>asterids</taxon>
        <taxon>lamiids</taxon>
        <taxon>Lamiales</taxon>
        <taxon>Lentibulariaceae</taxon>
        <taxon>Genlisea</taxon>
    </lineage>
</organism>
<evidence type="ECO:0000259" key="14">
    <source>
        <dbReference type="PROSITE" id="PS51767"/>
    </source>
</evidence>